<dbReference type="Pfam" id="PF07719">
    <property type="entry name" value="TPR_2"/>
    <property type="match status" value="1"/>
</dbReference>
<dbReference type="GO" id="GO:0030041">
    <property type="term" value="P:actin filament polymerization"/>
    <property type="evidence" value="ECO:0007669"/>
    <property type="project" value="TreeGrafter"/>
</dbReference>
<evidence type="ECO:0000256" key="3">
    <source>
        <dbReference type="PROSITE-ProRule" id="PRU00339"/>
    </source>
</evidence>
<gene>
    <name evidence="6" type="ORF">g.26878</name>
</gene>
<reference evidence="6" key="1">
    <citation type="submission" date="2015-12" db="EMBL/GenBank/DDBJ databases">
        <title>De novo transcriptome assembly of four potential Pierce s Disease insect vectors from Arizona vineyards.</title>
        <authorList>
            <person name="Tassone E.E."/>
        </authorList>
    </citation>
    <scope>NUCLEOTIDE SEQUENCE</scope>
</reference>
<feature type="repeat" description="TPR" evidence="3">
    <location>
        <begin position="274"/>
        <end position="307"/>
    </location>
</feature>
<feature type="coiled-coil region" evidence="4">
    <location>
        <begin position="444"/>
        <end position="503"/>
    </location>
</feature>
<protein>
    <recommendedName>
        <fullName evidence="7">Tetratricopeptide repeat protein 17</fullName>
    </recommendedName>
</protein>
<accession>A0A1B6E4T7</accession>
<keyword evidence="5" id="KW-0732">Signal</keyword>
<keyword evidence="1" id="KW-0677">Repeat</keyword>
<dbReference type="PROSITE" id="PS50005">
    <property type="entry name" value="TPR"/>
    <property type="match status" value="1"/>
</dbReference>
<dbReference type="InterPro" id="IPR011990">
    <property type="entry name" value="TPR-like_helical_dom_sf"/>
</dbReference>
<evidence type="ECO:0000313" key="6">
    <source>
        <dbReference type="EMBL" id="JAS32928.1"/>
    </source>
</evidence>
<dbReference type="AlphaFoldDB" id="A0A1B6E4T7"/>
<evidence type="ECO:0000256" key="5">
    <source>
        <dbReference type="SAM" id="SignalP"/>
    </source>
</evidence>
<evidence type="ECO:0008006" key="7">
    <source>
        <dbReference type="Google" id="ProtNLM"/>
    </source>
</evidence>
<dbReference type="GO" id="GO:0005737">
    <property type="term" value="C:cytoplasm"/>
    <property type="evidence" value="ECO:0007669"/>
    <property type="project" value="TreeGrafter"/>
</dbReference>
<organism evidence="6">
    <name type="scientific">Clastoptera arizonana</name>
    <name type="common">Arizona spittle bug</name>
    <dbReference type="NCBI Taxonomy" id="38151"/>
    <lineage>
        <taxon>Eukaryota</taxon>
        <taxon>Metazoa</taxon>
        <taxon>Ecdysozoa</taxon>
        <taxon>Arthropoda</taxon>
        <taxon>Hexapoda</taxon>
        <taxon>Insecta</taxon>
        <taxon>Pterygota</taxon>
        <taxon>Neoptera</taxon>
        <taxon>Paraneoptera</taxon>
        <taxon>Hemiptera</taxon>
        <taxon>Auchenorrhyncha</taxon>
        <taxon>Cercopoidea</taxon>
        <taxon>Clastopteridae</taxon>
        <taxon>Clastoptera</taxon>
    </lineage>
</organism>
<dbReference type="InterPro" id="IPR019734">
    <property type="entry name" value="TPR_rpt"/>
</dbReference>
<evidence type="ECO:0000256" key="1">
    <source>
        <dbReference type="ARBA" id="ARBA00022737"/>
    </source>
</evidence>
<evidence type="ECO:0000256" key="2">
    <source>
        <dbReference type="ARBA" id="ARBA00022803"/>
    </source>
</evidence>
<feature type="signal peptide" evidence="5">
    <location>
        <begin position="1"/>
        <end position="20"/>
    </location>
</feature>
<dbReference type="PANTHER" id="PTHR16091">
    <property type="entry name" value="TTC17 PROTEIN"/>
    <property type="match status" value="1"/>
</dbReference>
<sequence length="788" mass="90201">MLNFKSWTIFVLILFITIRGKPISASTHWVVTENGRIQSQLDSAFHMQRPYDLISLLEQEKRAQKIENLYKEMLGRKAAIDVEWASLESATDLEVKLYGTDKDCLKAGKPLTDLDLYSSISDDGFGREGILLNEMLPFELSDKSTDLPDCKAFMDLDFSMDTFPHIQALSWNLSSSSEFLESKFLSELSPHLITAGLRKNKTSWFLYNLAAIYWRTQGNAHKALECSKRAIHFAPRQYRDLGLLNLGCLLQQARYPAEAAILLHAAVDHAPKQPIAHFALANVYAILGDYNRSIACYDNALSLKPRWAAAERNRFAVLCHRKLEGSLYQLHRSLQGILTQLHNYHERQEHWLKHQEELLYQQAPLHMKLQNYQHESLTAMLNHRDKCIPIVQDGTTILNCDQLLAHHLQIDITLSLQLLLKNVESQAQKISEQMSHRLSGISLNNQIQNKLELLKVSEENVEGESNGANGLEIFIDGSEGHTLRIERNDNASLEKVLEEVNDKLNDNVMGIVEDFVQKQRVGYFKTFKFREMNFLQNQEESCQTFHNKYTDKCPDHNLEWTWNHDELENQLFTMMGMSKNEKCFENKCFQMRCQILSFLIVTWFQFEEWELRKSNMLSNETPKCIGVTEPLSDLSSYAYGEIKPEPRLLPLLAALLDDENISASDVALRISYALKIVKKRTIATAAVLYWRYIGDVDQMLSCLQYAVDVASPNSKFSPLVNVGHILLTLGHHKEALLLATLALQVSPQSVFAHSELFHIYKDMGDKIKAIQYGRSAASLQEELKAMEI</sequence>
<proteinExistence type="predicted"/>
<dbReference type="Gene3D" id="1.25.40.10">
    <property type="entry name" value="Tetratricopeptide repeat domain"/>
    <property type="match status" value="2"/>
</dbReference>
<dbReference type="SMART" id="SM00028">
    <property type="entry name" value="TPR"/>
    <property type="match status" value="4"/>
</dbReference>
<dbReference type="InterPro" id="IPR052630">
    <property type="entry name" value="TTC17"/>
</dbReference>
<dbReference type="SUPFAM" id="SSF48452">
    <property type="entry name" value="TPR-like"/>
    <property type="match status" value="1"/>
</dbReference>
<dbReference type="EMBL" id="GEDC01004370">
    <property type="protein sequence ID" value="JAS32928.1"/>
    <property type="molecule type" value="Transcribed_RNA"/>
</dbReference>
<keyword evidence="2 3" id="KW-0802">TPR repeat</keyword>
<feature type="chain" id="PRO_5008581780" description="Tetratricopeptide repeat protein 17" evidence="5">
    <location>
        <begin position="21"/>
        <end position="788"/>
    </location>
</feature>
<dbReference type="InterPro" id="IPR013105">
    <property type="entry name" value="TPR_2"/>
</dbReference>
<name>A0A1B6E4T7_9HEMI</name>
<dbReference type="PANTHER" id="PTHR16091:SF1">
    <property type="entry name" value="TETRATRICOPEPTIDE REPEAT PROTEIN 17"/>
    <property type="match status" value="1"/>
</dbReference>
<dbReference type="GO" id="GO:0015629">
    <property type="term" value="C:actin cytoskeleton"/>
    <property type="evidence" value="ECO:0007669"/>
    <property type="project" value="TreeGrafter"/>
</dbReference>
<evidence type="ECO:0000256" key="4">
    <source>
        <dbReference type="SAM" id="Coils"/>
    </source>
</evidence>
<keyword evidence="4" id="KW-0175">Coiled coil</keyword>